<keyword evidence="3" id="KW-1185">Reference proteome</keyword>
<reference evidence="2" key="2">
    <citation type="submission" date="2022-03" db="EMBL/GenBank/DDBJ databases">
        <title>Draft title - Genomic analysis of global carrot germplasm unveils the trajectory of domestication and the origin of high carotenoid orange carrot.</title>
        <authorList>
            <person name="Iorizzo M."/>
            <person name="Ellison S."/>
            <person name="Senalik D."/>
            <person name="Macko-Podgorni A."/>
            <person name="Grzebelus D."/>
            <person name="Bostan H."/>
            <person name="Rolling W."/>
            <person name="Curaba J."/>
            <person name="Simon P."/>
        </authorList>
    </citation>
    <scope>NUCLEOTIDE SEQUENCE</scope>
    <source>
        <tissue evidence="2">Leaf</tissue>
    </source>
</reference>
<dbReference type="AlphaFoldDB" id="A0A165A0Y4"/>
<proteinExistence type="predicted"/>
<dbReference type="EMBL" id="CP093346">
    <property type="protein sequence ID" value="WOG95476.1"/>
    <property type="molecule type" value="Genomic_DNA"/>
</dbReference>
<dbReference type="SUPFAM" id="SSF81383">
    <property type="entry name" value="F-box domain"/>
    <property type="match status" value="1"/>
</dbReference>
<protein>
    <recommendedName>
        <fullName evidence="1">F-box associated beta-propeller type 1 domain-containing protein</fullName>
    </recommendedName>
</protein>
<dbReference type="InterPro" id="IPR050796">
    <property type="entry name" value="SCF_F-box_component"/>
</dbReference>
<dbReference type="Proteomes" id="UP000077755">
    <property type="component" value="Chromosome 4"/>
</dbReference>
<reference evidence="2" key="1">
    <citation type="journal article" date="2016" name="Nat. Genet.">
        <title>A high-quality carrot genome assembly provides new insights into carotenoid accumulation and asterid genome evolution.</title>
        <authorList>
            <person name="Iorizzo M."/>
            <person name="Ellison S."/>
            <person name="Senalik D."/>
            <person name="Zeng P."/>
            <person name="Satapoomin P."/>
            <person name="Huang J."/>
            <person name="Bowman M."/>
            <person name="Iovene M."/>
            <person name="Sanseverino W."/>
            <person name="Cavagnaro P."/>
            <person name="Yildiz M."/>
            <person name="Macko-Podgorni A."/>
            <person name="Moranska E."/>
            <person name="Grzebelus E."/>
            <person name="Grzebelus D."/>
            <person name="Ashrafi H."/>
            <person name="Zheng Z."/>
            <person name="Cheng S."/>
            <person name="Spooner D."/>
            <person name="Van Deynze A."/>
            <person name="Simon P."/>
        </authorList>
    </citation>
    <scope>NUCLEOTIDE SEQUENCE</scope>
    <source>
        <tissue evidence="2">Leaf</tissue>
    </source>
</reference>
<dbReference type="KEGG" id="dcr:108217010"/>
<dbReference type="PANTHER" id="PTHR31672">
    <property type="entry name" value="BNACNNG10540D PROTEIN"/>
    <property type="match status" value="1"/>
</dbReference>
<dbReference type="NCBIfam" id="TIGR01640">
    <property type="entry name" value="F_box_assoc_1"/>
    <property type="match status" value="1"/>
</dbReference>
<accession>A0A165A0Y4</accession>
<organism evidence="2 3">
    <name type="scientific">Daucus carota subsp. sativus</name>
    <name type="common">Carrot</name>
    <dbReference type="NCBI Taxonomy" id="79200"/>
    <lineage>
        <taxon>Eukaryota</taxon>
        <taxon>Viridiplantae</taxon>
        <taxon>Streptophyta</taxon>
        <taxon>Embryophyta</taxon>
        <taxon>Tracheophyta</taxon>
        <taxon>Spermatophyta</taxon>
        <taxon>Magnoliopsida</taxon>
        <taxon>eudicotyledons</taxon>
        <taxon>Gunneridae</taxon>
        <taxon>Pentapetalae</taxon>
        <taxon>asterids</taxon>
        <taxon>campanulids</taxon>
        <taxon>Apiales</taxon>
        <taxon>Apiaceae</taxon>
        <taxon>Apioideae</taxon>
        <taxon>Scandiceae</taxon>
        <taxon>Daucinae</taxon>
        <taxon>Daucus</taxon>
        <taxon>Daucus sect. Daucus</taxon>
    </lineage>
</organism>
<dbReference type="Gramene" id="KZM96733">
    <property type="protein sequence ID" value="KZM96733"/>
    <property type="gene ID" value="DCAR_015905"/>
</dbReference>
<dbReference type="InterPro" id="IPR006527">
    <property type="entry name" value="F-box-assoc_dom_typ1"/>
</dbReference>
<evidence type="ECO:0000313" key="3">
    <source>
        <dbReference type="Proteomes" id="UP000077755"/>
    </source>
</evidence>
<evidence type="ECO:0000259" key="1">
    <source>
        <dbReference type="Pfam" id="PF07734"/>
    </source>
</evidence>
<dbReference type="InterPro" id="IPR036047">
    <property type="entry name" value="F-box-like_dom_sf"/>
</dbReference>
<gene>
    <name evidence="2" type="ORF">DCAR_0414795</name>
</gene>
<feature type="domain" description="F-box associated beta-propeller type 1" evidence="1">
    <location>
        <begin position="109"/>
        <end position="242"/>
    </location>
</feature>
<evidence type="ECO:0000313" key="2">
    <source>
        <dbReference type="EMBL" id="WOG95476.1"/>
    </source>
</evidence>
<dbReference type="OrthoDB" id="1731189at2759"/>
<name>A0A165A0Y4_DAUCS</name>
<dbReference type="InterPro" id="IPR017451">
    <property type="entry name" value="F-box-assoc_interact_dom"/>
</dbReference>
<dbReference type="Pfam" id="PF07734">
    <property type="entry name" value="FBA_1"/>
    <property type="match status" value="1"/>
</dbReference>
<dbReference type="PANTHER" id="PTHR31672:SF13">
    <property type="entry name" value="F-BOX PROTEIN CPR30-LIKE"/>
    <property type="match status" value="1"/>
</dbReference>
<sequence>MGENSFFDLVGDDVEEGILLKIQCEKSILRCTSVCKSWCYLIKSSQFINTHLSRPDKTKYLFCKSVHATCNSHSVMEYGFSLYSDSAPSDKYCTSVLPCIPAGVRIRGSCSGVICYSLYPDCRGDIFLWNPTIRKLKTLPRSPARRHISRAIGFWFDKDKNDHLIVKITYTNASQMSSVDVYSLSSNCWRTISDACPGAGEDSILDVNLDYDEGTLRWLALHEQSGRIVTLDMNTAEFRQTLISVCYV</sequence>